<sequence length="47" mass="5478">MRMNYPCTLCSVYVHYTHHYPLILELLRLKEMDDQAKALASQAQPNA</sequence>
<gene>
    <name evidence="1" type="ORF">ABT39_MTgene3433</name>
</gene>
<dbReference type="AlphaFoldDB" id="A0A101LU32"/>
<dbReference type="EMBL" id="LKAM01000020">
    <property type="protein sequence ID" value="KUM45360.1"/>
    <property type="molecule type" value="Genomic_DNA"/>
</dbReference>
<keyword evidence="1" id="KW-0496">Mitochondrion</keyword>
<reference evidence="1" key="1">
    <citation type="journal article" date="2015" name="Genome Biol. Evol.">
        <title>Organellar Genomes of White Spruce (Picea glauca): Assembly and Annotation.</title>
        <authorList>
            <person name="Jackman S.D."/>
            <person name="Warren R.L."/>
            <person name="Gibb E.A."/>
            <person name="Vandervalk B.P."/>
            <person name="Mohamadi H."/>
            <person name="Chu J."/>
            <person name="Raymond A."/>
            <person name="Pleasance S."/>
            <person name="Coope R."/>
            <person name="Wildung M.R."/>
            <person name="Ritland C.E."/>
            <person name="Bousquet J."/>
            <person name="Jones S.J."/>
            <person name="Bohlmann J."/>
            <person name="Birol I."/>
        </authorList>
    </citation>
    <scope>NUCLEOTIDE SEQUENCE [LARGE SCALE GENOMIC DNA]</scope>
    <source>
        <tissue evidence="1">Flushing bud</tissue>
    </source>
</reference>
<protein>
    <submittedName>
        <fullName evidence="1">Uncharacterized protein</fullName>
    </submittedName>
</protein>
<geneLocation type="mitochondrion" evidence="1"/>
<name>A0A101LU32_PICGL</name>
<organism evidence="1">
    <name type="scientific">Picea glauca</name>
    <name type="common">White spruce</name>
    <name type="synonym">Pinus glauca</name>
    <dbReference type="NCBI Taxonomy" id="3330"/>
    <lineage>
        <taxon>Eukaryota</taxon>
        <taxon>Viridiplantae</taxon>
        <taxon>Streptophyta</taxon>
        <taxon>Embryophyta</taxon>
        <taxon>Tracheophyta</taxon>
        <taxon>Spermatophyta</taxon>
        <taxon>Pinopsida</taxon>
        <taxon>Pinidae</taxon>
        <taxon>Conifers I</taxon>
        <taxon>Pinales</taxon>
        <taxon>Pinaceae</taxon>
        <taxon>Picea</taxon>
    </lineage>
</organism>
<comment type="caution">
    <text evidence="1">The sequence shown here is derived from an EMBL/GenBank/DDBJ whole genome shotgun (WGS) entry which is preliminary data.</text>
</comment>
<proteinExistence type="predicted"/>
<evidence type="ECO:0000313" key="1">
    <source>
        <dbReference type="EMBL" id="KUM45360.1"/>
    </source>
</evidence>
<accession>A0A101LU32</accession>